<proteinExistence type="predicted"/>
<protein>
    <submittedName>
        <fullName evidence="1">Uncharacterized protein</fullName>
    </submittedName>
</protein>
<reference evidence="1 2" key="1">
    <citation type="submission" date="2018-12" db="EMBL/GenBank/DDBJ databases">
        <title>Rubrispira sanarue gen. nov., sp., nov., a member of the order Silvanigrellales, isolated from a brackish lake in Hamamatsu Japan.</title>
        <authorList>
            <person name="Maejima Y."/>
            <person name="Iino T."/>
            <person name="Muraguchi Y."/>
            <person name="Fukuda K."/>
            <person name="Nojiri H."/>
            <person name="Ohkuma M."/>
            <person name="Moriuchi R."/>
            <person name="Dohra H."/>
            <person name="Kimbara K."/>
            <person name="Shintani M."/>
        </authorList>
    </citation>
    <scope>NUCLEOTIDE SEQUENCE [LARGE SCALE GENOMIC DNA]</scope>
    <source>
        <strain evidence="1 2">RF1110005</strain>
    </source>
</reference>
<dbReference type="Proteomes" id="UP000291236">
    <property type="component" value="Chromosome"/>
</dbReference>
<dbReference type="RefSeq" id="WP_172603923.1">
    <property type="nucleotide sequence ID" value="NZ_AP019368.1"/>
</dbReference>
<evidence type="ECO:0000313" key="2">
    <source>
        <dbReference type="Proteomes" id="UP000291236"/>
    </source>
</evidence>
<sequence>MNNSNNNPYENNLNFEETDLFDDNSYKYFLDQKISSVTLKASNHALDCYNSIHFHY</sequence>
<evidence type="ECO:0000313" key="1">
    <source>
        <dbReference type="EMBL" id="BBH53971.1"/>
    </source>
</evidence>
<dbReference type="KEGG" id="sbf:JCM31447_24240"/>
<dbReference type="EMBL" id="AP019368">
    <property type="protein sequence ID" value="BBH53971.1"/>
    <property type="molecule type" value="Genomic_DNA"/>
</dbReference>
<accession>A0A4P2VM20</accession>
<organism evidence="1 2">
    <name type="scientific">Fluviispira sanaruensis</name>
    <dbReference type="NCBI Taxonomy" id="2493639"/>
    <lineage>
        <taxon>Bacteria</taxon>
        <taxon>Pseudomonadati</taxon>
        <taxon>Bdellovibrionota</taxon>
        <taxon>Oligoflexia</taxon>
        <taxon>Silvanigrellales</taxon>
        <taxon>Silvanigrellaceae</taxon>
        <taxon>Fluviispira</taxon>
    </lineage>
</organism>
<name>A0A4P2VM20_FLUSA</name>
<gene>
    <name evidence="1" type="ORF">JCM31447_24240</name>
</gene>
<keyword evidence="2" id="KW-1185">Reference proteome</keyword>
<dbReference type="AlphaFoldDB" id="A0A4P2VM20"/>